<evidence type="ECO:0000256" key="1">
    <source>
        <dbReference type="SAM" id="SignalP"/>
    </source>
</evidence>
<dbReference type="EMBL" id="KQ421758">
    <property type="protein sequence ID" value="KOF76494.1"/>
    <property type="molecule type" value="Genomic_DNA"/>
</dbReference>
<organism evidence="2">
    <name type="scientific">Octopus bimaculoides</name>
    <name type="common">California two-spotted octopus</name>
    <dbReference type="NCBI Taxonomy" id="37653"/>
    <lineage>
        <taxon>Eukaryota</taxon>
        <taxon>Metazoa</taxon>
        <taxon>Spiralia</taxon>
        <taxon>Lophotrochozoa</taxon>
        <taxon>Mollusca</taxon>
        <taxon>Cephalopoda</taxon>
        <taxon>Coleoidea</taxon>
        <taxon>Octopodiformes</taxon>
        <taxon>Octopoda</taxon>
        <taxon>Incirrata</taxon>
        <taxon>Octopodidae</taxon>
        <taxon>Octopus</taxon>
    </lineage>
</organism>
<reference evidence="2" key="1">
    <citation type="submission" date="2015-07" db="EMBL/GenBank/DDBJ databases">
        <title>MeaNS - Measles Nucleotide Surveillance Program.</title>
        <authorList>
            <person name="Tran T."/>
            <person name="Druce J."/>
        </authorList>
    </citation>
    <scope>NUCLEOTIDE SEQUENCE</scope>
    <source>
        <strain evidence="2">UCB-OBI-ISO-001</strain>
        <tissue evidence="2">Gonad</tissue>
    </source>
</reference>
<sequence length="55" mass="6385">MKHQTAMRNLLHRSLFVCLVVLVLSLHLCSSSNSDIHERIQHKIRNCMNSTKPNE</sequence>
<proteinExistence type="predicted"/>
<name>A0A0L8GHZ1_OCTBM</name>
<gene>
    <name evidence="2" type="ORF">OCBIM_22033216mg</name>
</gene>
<keyword evidence="1" id="KW-0732">Signal</keyword>
<evidence type="ECO:0000313" key="2">
    <source>
        <dbReference type="EMBL" id="KOF76494.1"/>
    </source>
</evidence>
<dbReference type="EMBL" id="KQ421758">
    <property type="protein sequence ID" value="KOF76495.1"/>
    <property type="molecule type" value="Genomic_DNA"/>
</dbReference>
<feature type="chain" id="PRO_5007416165" evidence="1">
    <location>
        <begin position="32"/>
        <end position="55"/>
    </location>
</feature>
<accession>A0A0L8GHZ1</accession>
<feature type="signal peptide" evidence="1">
    <location>
        <begin position="1"/>
        <end position="31"/>
    </location>
</feature>
<protein>
    <submittedName>
        <fullName evidence="2">Uncharacterized protein</fullName>
    </submittedName>
</protein>
<dbReference type="AlphaFoldDB" id="A0A0L8GHZ1"/>